<dbReference type="EMBL" id="PYHP01000018">
    <property type="protein sequence ID" value="PUA40022.1"/>
    <property type="molecule type" value="Genomic_DNA"/>
</dbReference>
<comment type="caution">
    <text evidence="1">The sequence shown here is derived from an EMBL/GenBank/DDBJ whole genome shotgun (WGS) entry which is preliminary data.</text>
</comment>
<proteinExistence type="predicted"/>
<name>A0A2T6G791_9BACL</name>
<protein>
    <submittedName>
        <fullName evidence="1">Uncharacterized protein</fullName>
    </submittedName>
</protein>
<evidence type="ECO:0000313" key="2">
    <source>
        <dbReference type="Proteomes" id="UP000244184"/>
    </source>
</evidence>
<dbReference type="Proteomes" id="UP000244184">
    <property type="component" value="Unassembled WGS sequence"/>
</dbReference>
<reference evidence="1 2" key="1">
    <citation type="submission" date="2018-03" db="EMBL/GenBank/DDBJ databases">
        <title>Genome sequence of Paenibacillus elgii strain AC13 an antimicrobial compound producing bacteria.</title>
        <authorList>
            <person name="Kurokawa A.S."/>
            <person name="Araujo J.F."/>
            <person name="Costa R.A."/>
            <person name="Ortega D.B."/>
            <person name="Pires A.S."/>
            <person name="Pappas G.J.Jr."/>
            <person name="Franco O.L."/>
            <person name="Barreto C."/>
            <person name="Magalhaes B.S."/>
            <person name="Kruger R.H."/>
        </authorList>
    </citation>
    <scope>NUCLEOTIDE SEQUENCE [LARGE SCALE GENOMIC DNA]</scope>
    <source>
        <strain evidence="1 2">AC13</strain>
    </source>
</reference>
<organism evidence="1 2">
    <name type="scientific">Paenibacillus elgii</name>
    <dbReference type="NCBI Taxonomy" id="189691"/>
    <lineage>
        <taxon>Bacteria</taxon>
        <taxon>Bacillati</taxon>
        <taxon>Bacillota</taxon>
        <taxon>Bacilli</taxon>
        <taxon>Bacillales</taxon>
        <taxon>Paenibacillaceae</taxon>
        <taxon>Paenibacillus</taxon>
    </lineage>
</organism>
<evidence type="ECO:0000313" key="1">
    <source>
        <dbReference type="EMBL" id="PUA40022.1"/>
    </source>
</evidence>
<accession>A0A2T6G791</accession>
<dbReference type="AlphaFoldDB" id="A0A2T6G791"/>
<gene>
    <name evidence="1" type="ORF">C8Z91_05855</name>
</gene>
<sequence length="64" mass="6903">MSKNVHAPRNETDSSLQMCYFDRADEYGSIAHRSSSKFVNFTDVVSDKKAAGAGGTGFIGGQAW</sequence>